<dbReference type="InterPro" id="IPR007267">
    <property type="entry name" value="GtrA_DPMS_TM"/>
</dbReference>
<feature type="transmembrane region" description="Helical" evidence="6">
    <location>
        <begin position="71"/>
        <end position="92"/>
    </location>
</feature>
<comment type="similarity">
    <text evidence="2">Belongs to the GtrA family.</text>
</comment>
<evidence type="ECO:0000313" key="9">
    <source>
        <dbReference type="Proteomes" id="UP000193083"/>
    </source>
</evidence>
<keyword evidence="3 6" id="KW-0812">Transmembrane</keyword>
<evidence type="ECO:0000256" key="5">
    <source>
        <dbReference type="ARBA" id="ARBA00023136"/>
    </source>
</evidence>
<evidence type="ECO:0000313" key="8">
    <source>
        <dbReference type="EMBL" id="SMH31685.1"/>
    </source>
</evidence>
<dbReference type="PANTHER" id="PTHR38459:SF1">
    <property type="entry name" value="PROPHAGE BACTOPRENOL-LINKED GLUCOSE TRANSLOCASE HOMOLOG"/>
    <property type="match status" value="1"/>
</dbReference>
<evidence type="ECO:0000256" key="4">
    <source>
        <dbReference type="ARBA" id="ARBA00022989"/>
    </source>
</evidence>
<dbReference type="OrthoDB" id="7360864at2"/>
<dbReference type="InterPro" id="IPR051401">
    <property type="entry name" value="GtrA_CellWall_Glycosyl"/>
</dbReference>
<dbReference type="AlphaFoldDB" id="A0A1X7N2X9"/>
<sequence>MRRFGRFLVIGVIGFVADAGMLGALLMWTPLGVYSARLVSIAFALAVTWLLNRLITFGPSSRPVAVEGARYGGVGIATSAINYLAYSAFLWAMPDVPIIVALVVASVVALAFSFAGYSRLVFDR</sequence>
<evidence type="ECO:0000259" key="7">
    <source>
        <dbReference type="Pfam" id="PF04138"/>
    </source>
</evidence>
<dbReference type="EMBL" id="FXBL01000004">
    <property type="protein sequence ID" value="SMH31685.1"/>
    <property type="molecule type" value="Genomic_DNA"/>
</dbReference>
<keyword evidence="5 6" id="KW-0472">Membrane</keyword>
<feature type="transmembrane region" description="Helical" evidence="6">
    <location>
        <begin position="34"/>
        <end position="51"/>
    </location>
</feature>
<name>A0A1X7N2X9_9HYPH</name>
<dbReference type="Pfam" id="PF04138">
    <property type="entry name" value="GtrA_DPMS_TM"/>
    <property type="match status" value="1"/>
</dbReference>
<feature type="transmembrane region" description="Helical" evidence="6">
    <location>
        <begin position="98"/>
        <end position="122"/>
    </location>
</feature>
<gene>
    <name evidence="8" type="ORF">SAMN02982922_1189</name>
</gene>
<dbReference type="GO" id="GO:0005886">
    <property type="term" value="C:plasma membrane"/>
    <property type="evidence" value="ECO:0007669"/>
    <property type="project" value="TreeGrafter"/>
</dbReference>
<comment type="subcellular location">
    <subcellularLocation>
        <location evidence="1">Membrane</location>
        <topology evidence="1">Multi-pass membrane protein</topology>
    </subcellularLocation>
</comment>
<organism evidence="8 9">
    <name type="scientific">Mesorhizobium australicum</name>
    <dbReference type="NCBI Taxonomy" id="536018"/>
    <lineage>
        <taxon>Bacteria</taxon>
        <taxon>Pseudomonadati</taxon>
        <taxon>Pseudomonadota</taxon>
        <taxon>Alphaproteobacteria</taxon>
        <taxon>Hyphomicrobiales</taxon>
        <taxon>Phyllobacteriaceae</taxon>
        <taxon>Mesorhizobium</taxon>
    </lineage>
</organism>
<evidence type="ECO:0000256" key="6">
    <source>
        <dbReference type="SAM" id="Phobius"/>
    </source>
</evidence>
<dbReference type="Proteomes" id="UP000193083">
    <property type="component" value="Unassembled WGS sequence"/>
</dbReference>
<protein>
    <submittedName>
        <fullName evidence="8">Putative flippase GtrA (Transmembrane translocase of bactoprenol-linked glucose)</fullName>
    </submittedName>
</protein>
<dbReference type="GO" id="GO:0000271">
    <property type="term" value="P:polysaccharide biosynthetic process"/>
    <property type="evidence" value="ECO:0007669"/>
    <property type="project" value="InterPro"/>
</dbReference>
<reference evidence="8 9" key="1">
    <citation type="submission" date="2017-04" db="EMBL/GenBank/DDBJ databases">
        <authorList>
            <person name="Afonso C.L."/>
            <person name="Miller P.J."/>
            <person name="Scott M.A."/>
            <person name="Spackman E."/>
            <person name="Goraichik I."/>
            <person name="Dimitrov K.M."/>
            <person name="Suarez D.L."/>
            <person name="Swayne D.E."/>
        </authorList>
    </citation>
    <scope>NUCLEOTIDE SEQUENCE [LARGE SCALE GENOMIC DNA]</scope>
    <source>
        <strain evidence="8 9">B5P</strain>
    </source>
</reference>
<feature type="domain" description="GtrA/DPMS transmembrane" evidence="7">
    <location>
        <begin position="6"/>
        <end position="122"/>
    </location>
</feature>
<accession>A0A1X7N2X9</accession>
<proteinExistence type="inferred from homology"/>
<keyword evidence="4 6" id="KW-1133">Transmembrane helix</keyword>
<evidence type="ECO:0000256" key="1">
    <source>
        <dbReference type="ARBA" id="ARBA00004141"/>
    </source>
</evidence>
<dbReference type="RefSeq" id="WP_085463305.1">
    <property type="nucleotide sequence ID" value="NZ_FXBL01000004.1"/>
</dbReference>
<evidence type="ECO:0000256" key="3">
    <source>
        <dbReference type="ARBA" id="ARBA00022692"/>
    </source>
</evidence>
<feature type="transmembrane region" description="Helical" evidence="6">
    <location>
        <begin position="7"/>
        <end position="28"/>
    </location>
</feature>
<evidence type="ECO:0000256" key="2">
    <source>
        <dbReference type="ARBA" id="ARBA00009399"/>
    </source>
</evidence>
<keyword evidence="9" id="KW-1185">Reference proteome</keyword>
<dbReference type="PANTHER" id="PTHR38459">
    <property type="entry name" value="PROPHAGE BACTOPRENOL-LINKED GLUCOSE TRANSLOCASE HOMOLOG"/>
    <property type="match status" value="1"/>
</dbReference>